<proteinExistence type="predicted"/>
<protein>
    <submittedName>
        <fullName evidence="2">Holin</fullName>
    </submittedName>
</protein>
<keyword evidence="1" id="KW-0472">Membrane</keyword>
<evidence type="ECO:0000313" key="3">
    <source>
        <dbReference type="Proteomes" id="UP000229327"/>
    </source>
</evidence>
<organism evidence="2 3">
    <name type="scientific">Arthrobacter phage Conboy</name>
    <dbReference type="NCBI Taxonomy" id="1873902"/>
    <lineage>
        <taxon>Viruses</taxon>
        <taxon>Duplodnaviria</taxon>
        <taxon>Heunggongvirae</taxon>
        <taxon>Uroviricota</taxon>
        <taxon>Caudoviricetes</taxon>
        <taxon>Klausavirus</taxon>
        <taxon>Klausavirus princesstrina</taxon>
    </lineage>
</organism>
<evidence type="ECO:0000256" key="1">
    <source>
        <dbReference type="SAM" id="Phobius"/>
    </source>
</evidence>
<reference evidence="2 3" key="1">
    <citation type="submission" date="2016-07" db="EMBL/GenBank/DDBJ databases">
        <authorList>
            <person name="Conboy A.J."/>
            <person name="Conboy D.B."/>
            <person name="Dunbar D."/>
            <person name="Moy E.A."/>
            <person name="Schaff J.E."/>
            <person name="Dashiell C.L."/>
            <person name="Macialek J.A."/>
            <person name="Page S.T."/>
            <person name="Bradley K.W."/>
            <person name="Asai D.J."/>
            <person name="Bowman C.A."/>
            <person name="Russell D.A."/>
            <person name="Pope W.H."/>
            <person name="Jacobs-Sera D."/>
            <person name="Hendrix R.W."/>
            <person name="Hatfull G.F."/>
        </authorList>
    </citation>
    <scope>NUCLEOTIDE SEQUENCE [LARGE SCALE GENOMIC DNA]</scope>
</reference>
<name>A0A1B1SGB2_9CAUD</name>
<feature type="transmembrane region" description="Helical" evidence="1">
    <location>
        <begin position="6"/>
        <end position="28"/>
    </location>
</feature>
<sequence>MIVFDIPQWQFFVQLFGGTVMTLLVGLVTTRVTASSTRAILLAALSVLSSIVTELVAALQTNSPYNLGTALAFGLLTFLVAVGTHYGLLKHTNLEVAAQSVLIKASAREVEAAEQDKARELLAKAGVATIATDPAEGADVLRVADARYVPRHSSRE</sequence>
<keyword evidence="1" id="KW-1133">Transmembrane helix</keyword>
<feature type="transmembrane region" description="Helical" evidence="1">
    <location>
        <begin position="40"/>
        <end position="59"/>
    </location>
</feature>
<evidence type="ECO:0000313" key="2">
    <source>
        <dbReference type="EMBL" id="ANU79635.1"/>
    </source>
</evidence>
<dbReference type="EMBL" id="KX522650">
    <property type="protein sequence ID" value="ANU79635.1"/>
    <property type="molecule type" value="Genomic_DNA"/>
</dbReference>
<feature type="transmembrane region" description="Helical" evidence="1">
    <location>
        <begin position="65"/>
        <end position="89"/>
    </location>
</feature>
<gene>
    <name evidence="2" type="ORF">SEA_CONBOY_32</name>
</gene>
<accession>A0A1B1SGB2</accession>
<dbReference type="Proteomes" id="UP000229327">
    <property type="component" value="Segment"/>
</dbReference>
<keyword evidence="1" id="KW-0812">Transmembrane</keyword>